<organism evidence="2 3">
    <name type="scientific">Rhizobium metallidurans</name>
    <dbReference type="NCBI Taxonomy" id="1265931"/>
    <lineage>
        <taxon>Bacteria</taxon>
        <taxon>Pseudomonadati</taxon>
        <taxon>Pseudomonadota</taxon>
        <taxon>Alphaproteobacteria</taxon>
        <taxon>Hyphomicrobiales</taxon>
        <taxon>Rhizobiaceae</taxon>
        <taxon>Rhizobium/Agrobacterium group</taxon>
        <taxon>Rhizobium</taxon>
    </lineage>
</organism>
<keyword evidence="3" id="KW-1185">Reference proteome</keyword>
<sequence length="343" mass="36748">MNTCIKGNPILVNMMSTLHSLKASFAGLLKDRGGNFAMVTALIATPLLLAGGVAVDYSNASAQRTNLQQIADATALEGGKVFDGSNLAAATTTAQAFLKGYSSQMPGNVTSTMTADGRTFKVALNASVDTSLMKIANYNSISIGANAAAISPMKPQKITLTPTNAQGFWYKVVSIIVVRPDTTDEVVLGTYTYQPTTQNDSGQGTKVMNPSGAIDLGKYTKLVLKMDIKTDGCPLGAYATVNSKKDVTCNVIPAKDKNKSQYSGYFSYNNTLRTDNPATSNYLFVDGKQMPQGINFPLEKYFGCAKPQSHAWEDGGGWDRQDIFYTISSDCTATDSNYVRLTQ</sequence>
<dbReference type="Proteomes" id="UP000582090">
    <property type="component" value="Unassembled WGS sequence"/>
</dbReference>
<comment type="caution">
    <text evidence="2">The sequence shown here is derived from an EMBL/GenBank/DDBJ whole genome shotgun (WGS) entry which is preliminary data.</text>
</comment>
<proteinExistence type="predicted"/>
<dbReference type="Pfam" id="PF13400">
    <property type="entry name" value="Tad"/>
    <property type="match status" value="1"/>
</dbReference>
<protein>
    <submittedName>
        <fullName evidence="2">Flp pilus assembly protein TadG</fullName>
    </submittedName>
</protein>
<feature type="domain" description="Putative Flp pilus-assembly TadG-like N-terminal" evidence="1">
    <location>
        <begin position="34"/>
        <end position="79"/>
    </location>
</feature>
<accession>A0A7W6CW07</accession>
<dbReference type="InterPro" id="IPR028087">
    <property type="entry name" value="Tad_N"/>
</dbReference>
<evidence type="ECO:0000313" key="2">
    <source>
        <dbReference type="EMBL" id="MBB3964715.1"/>
    </source>
</evidence>
<dbReference type="EMBL" id="JACIDW010000006">
    <property type="protein sequence ID" value="MBB3964715.1"/>
    <property type="molecule type" value="Genomic_DNA"/>
</dbReference>
<gene>
    <name evidence="2" type="ORF">GGQ67_002378</name>
</gene>
<dbReference type="AlphaFoldDB" id="A0A7W6CW07"/>
<dbReference type="RefSeq" id="WP_246400168.1">
    <property type="nucleotide sequence ID" value="NZ_JACIDW010000006.1"/>
</dbReference>
<name>A0A7W6CW07_9HYPH</name>
<reference evidence="2 3" key="1">
    <citation type="submission" date="2020-08" db="EMBL/GenBank/DDBJ databases">
        <title>Genomic Encyclopedia of Type Strains, Phase IV (KMG-IV): sequencing the most valuable type-strain genomes for metagenomic binning, comparative biology and taxonomic classification.</title>
        <authorList>
            <person name="Goeker M."/>
        </authorList>
    </citation>
    <scope>NUCLEOTIDE SEQUENCE [LARGE SCALE GENOMIC DNA]</scope>
    <source>
        <strain evidence="2 3">DSM 26575</strain>
    </source>
</reference>
<evidence type="ECO:0000313" key="3">
    <source>
        <dbReference type="Proteomes" id="UP000582090"/>
    </source>
</evidence>
<evidence type="ECO:0000259" key="1">
    <source>
        <dbReference type="Pfam" id="PF13400"/>
    </source>
</evidence>